<dbReference type="AlphaFoldDB" id="A0A2B7Z4H5"/>
<gene>
    <name evidence="2" type="ORF">GX50_08777</name>
</gene>
<feature type="compositionally biased region" description="Low complexity" evidence="1">
    <location>
        <begin position="32"/>
        <end position="42"/>
    </location>
</feature>
<feature type="region of interest" description="Disordered" evidence="1">
    <location>
        <begin position="1"/>
        <end position="45"/>
    </location>
</feature>
<reference evidence="2 3" key="1">
    <citation type="submission" date="2017-10" db="EMBL/GenBank/DDBJ databases">
        <title>Comparative genomics in systemic dimorphic fungi from Ajellomycetaceae.</title>
        <authorList>
            <person name="Munoz J.F."/>
            <person name="Mcewen J.G."/>
            <person name="Clay O.K."/>
            <person name="Cuomo C.A."/>
        </authorList>
    </citation>
    <scope>NUCLEOTIDE SEQUENCE [LARGE SCALE GENOMIC DNA]</scope>
    <source>
        <strain evidence="2 3">UAMH4076</strain>
    </source>
</reference>
<comment type="caution">
    <text evidence="2">The sequence shown here is derived from an EMBL/GenBank/DDBJ whole genome shotgun (WGS) entry which is preliminary data.</text>
</comment>
<dbReference type="Proteomes" id="UP000226031">
    <property type="component" value="Unassembled WGS sequence"/>
</dbReference>
<keyword evidence="3" id="KW-1185">Reference proteome</keyword>
<organism evidence="2 3">
    <name type="scientific">[Emmonsia] crescens</name>
    <dbReference type="NCBI Taxonomy" id="73230"/>
    <lineage>
        <taxon>Eukaryota</taxon>
        <taxon>Fungi</taxon>
        <taxon>Dikarya</taxon>
        <taxon>Ascomycota</taxon>
        <taxon>Pezizomycotina</taxon>
        <taxon>Eurotiomycetes</taxon>
        <taxon>Eurotiomycetidae</taxon>
        <taxon>Onygenales</taxon>
        <taxon>Ajellomycetaceae</taxon>
        <taxon>Emergomyces</taxon>
    </lineage>
</organism>
<dbReference type="EMBL" id="PDND01000403">
    <property type="protein sequence ID" value="PGH28485.1"/>
    <property type="molecule type" value="Genomic_DNA"/>
</dbReference>
<name>A0A2B7Z4H5_9EURO</name>
<evidence type="ECO:0000256" key="1">
    <source>
        <dbReference type="SAM" id="MobiDB-lite"/>
    </source>
</evidence>
<protein>
    <submittedName>
        <fullName evidence="2">Uncharacterized protein</fullName>
    </submittedName>
</protein>
<accession>A0A2B7Z4H5</accession>
<feature type="non-terminal residue" evidence="2">
    <location>
        <position position="1"/>
    </location>
</feature>
<feature type="compositionally biased region" description="Basic and acidic residues" evidence="1">
    <location>
        <begin position="12"/>
        <end position="31"/>
    </location>
</feature>
<evidence type="ECO:0000313" key="3">
    <source>
        <dbReference type="Proteomes" id="UP000226031"/>
    </source>
</evidence>
<proteinExistence type="predicted"/>
<evidence type="ECO:0000313" key="2">
    <source>
        <dbReference type="EMBL" id="PGH28485.1"/>
    </source>
</evidence>
<sequence>RLDPLLSAKPQPFEDKDRQQESTAKSRKDLSLDSTSSTRRTSPVPATQLWELVAHSHVYCEETPAGKAIHITLSRNLLNPPPSKAVSD</sequence>